<dbReference type="Pfam" id="PF00015">
    <property type="entry name" value="MCPsignal"/>
    <property type="match status" value="1"/>
</dbReference>
<keyword evidence="5" id="KW-0472">Membrane</keyword>
<dbReference type="KEGG" id="nik:F5I99_07580"/>
<proteinExistence type="inferred from homology"/>
<feature type="domain" description="HAMP" evidence="7">
    <location>
        <begin position="413"/>
        <end position="467"/>
    </location>
</feature>
<dbReference type="PROSITE" id="PS50111">
    <property type="entry name" value="CHEMOTAXIS_TRANSDUC_2"/>
    <property type="match status" value="1"/>
</dbReference>
<dbReference type="PANTHER" id="PTHR32089:SF117">
    <property type="entry name" value="METHYL ACCEPTING SENSORY TRANSDUCER WITH CACHE_1 SMALL MOLECULE BINDING DOMAIN"/>
    <property type="match status" value="1"/>
</dbReference>
<keyword evidence="5" id="KW-1133">Transmembrane helix</keyword>
<organism evidence="8 9">
    <name type="scientific">Nitrincola iocasae</name>
    <dbReference type="NCBI Taxonomy" id="2614693"/>
    <lineage>
        <taxon>Bacteria</taxon>
        <taxon>Pseudomonadati</taxon>
        <taxon>Pseudomonadota</taxon>
        <taxon>Gammaproteobacteria</taxon>
        <taxon>Oceanospirillales</taxon>
        <taxon>Oceanospirillaceae</taxon>
        <taxon>Nitrincola</taxon>
    </lineage>
</organism>
<dbReference type="GO" id="GO:0006935">
    <property type="term" value="P:chemotaxis"/>
    <property type="evidence" value="ECO:0007669"/>
    <property type="project" value="UniProtKB-ARBA"/>
</dbReference>
<comment type="similarity">
    <text evidence="3">Belongs to the methyl-accepting chemotaxis (MCP) protein family.</text>
</comment>
<evidence type="ECO:0000256" key="3">
    <source>
        <dbReference type="ARBA" id="ARBA00029447"/>
    </source>
</evidence>
<dbReference type="SUPFAM" id="SSF58104">
    <property type="entry name" value="Methyl-accepting chemotaxis protein (MCP) signaling domain"/>
    <property type="match status" value="1"/>
</dbReference>
<feature type="domain" description="Methyl-accepting transducer" evidence="6">
    <location>
        <begin position="472"/>
        <end position="708"/>
    </location>
</feature>
<keyword evidence="5" id="KW-0812">Transmembrane</keyword>
<reference evidence="8 9" key="1">
    <citation type="submission" date="2019-09" db="EMBL/GenBank/DDBJ databases">
        <title>Nitrincola iocasae sp. nov., a bacterium isolated from the sediment collected at a cold seep field in South China Sea.</title>
        <authorList>
            <person name="Zhang H."/>
            <person name="Wang H."/>
            <person name="Li C."/>
        </authorList>
    </citation>
    <scope>NUCLEOTIDE SEQUENCE [LARGE SCALE GENOMIC DNA]</scope>
    <source>
        <strain evidence="8 9">KXZD1103</strain>
    </source>
</reference>
<name>A0A5J6LDD0_9GAMM</name>
<dbReference type="AlphaFoldDB" id="A0A5J6LDD0"/>
<evidence type="ECO:0000313" key="9">
    <source>
        <dbReference type="Proteomes" id="UP000325606"/>
    </source>
</evidence>
<evidence type="ECO:0000259" key="6">
    <source>
        <dbReference type="PROSITE" id="PS50111"/>
    </source>
</evidence>
<feature type="transmembrane region" description="Helical" evidence="5">
    <location>
        <begin position="390"/>
        <end position="412"/>
    </location>
</feature>
<feature type="transmembrane region" description="Helical" evidence="5">
    <location>
        <begin position="47"/>
        <end position="70"/>
    </location>
</feature>
<comment type="subcellular location">
    <subcellularLocation>
        <location evidence="1">Membrane</location>
    </subcellularLocation>
</comment>
<dbReference type="CDD" id="cd11386">
    <property type="entry name" value="MCP_signal"/>
    <property type="match status" value="1"/>
</dbReference>
<evidence type="ECO:0000313" key="8">
    <source>
        <dbReference type="EMBL" id="QEW06376.1"/>
    </source>
</evidence>
<dbReference type="Gene3D" id="1.10.287.950">
    <property type="entry name" value="Methyl-accepting chemotaxis protein"/>
    <property type="match status" value="1"/>
</dbReference>
<dbReference type="FunFam" id="1.10.287.950:FF:000001">
    <property type="entry name" value="Methyl-accepting chemotaxis sensory transducer"/>
    <property type="match status" value="1"/>
</dbReference>
<dbReference type="Proteomes" id="UP000325606">
    <property type="component" value="Chromosome"/>
</dbReference>
<dbReference type="PROSITE" id="PS50885">
    <property type="entry name" value="HAMP"/>
    <property type="match status" value="1"/>
</dbReference>
<dbReference type="GO" id="GO:0016020">
    <property type="term" value="C:membrane"/>
    <property type="evidence" value="ECO:0007669"/>
    <property type="project" value="UniProtKB-SubCell"/>
</dbReference>
<evidence type="ECO:0000259" key="7">
    <source>
        <dbReference type="PROSITE" id="PS50885"/>
    </source>
</evidence>
<dbReference type="GO" id="GO:0007165">
    <property type="term" value="P:signal transduction"/>
    <property type="evidence" value="ECO:0007669"/>
    <property type="project" value="UniProtKB-KW"/>
</dbReference>
<evidence type="ECO:0000256" key="4">
    <source>
        <dbReference type="PROSITE-ProRule" id="PRU00284"/>
    </source>
</evidence>
<dbReference type="CDD" id="cd06225">
    <property type="entry name" value="HAMP"/>
    <property type="match status" value="1"/>
</dbReference>
<keyword evidence="9" id="KW-1185">Reference proteome</keyword>
<dbReference type="PANTHER" id="PTHR32089">
    <property type="entry name" value="METHYL-ACCEPTING CHEMOTAXIS PROTEIN MCPB"/>
    <property type="match status" value="1"/>
</dbReference>
<dbReference type="Gene3D" id="3.30.450.20">
    <property type="entry name" value="PAS domain"/>
    <property type="match status" value="1"/>
</dbReference>
<evidence type="ECO:0000256" key="5">
    <source>
        <dbReference type="SAM" id="Phobius"/>
    </source>
</evidence>
<evidence type="ECO:0000256" key="1">
    <source>
        <dbReference type="ARBA" id="ARBA00004370"/>
    </source>
</evidence>
<dbReference type="SMART" id="SM00304">
    <property type="entry name" value="HAMP"/>
    <property type="match status" value="2"/>
</dbReference>
<dbReference type="SMART" id="SM00283">
    <property type="entry name" value="MA"/>
    <property type="match status" value="1"/>
</dbReference>
<gene>
    <name evidence="8" type="ORF">F5I99_07580</name>
</gene>
<dbReference type="InterPro" id="IPR003660">
    <property type="entry name" value="HAMP_dom"/>
</dbReference>
<evidence type="ECO:0000256" key="2">
    <source>
        <dbReference type="ARBA" id="ARBA00023224"/>
    </source>
</evidence>
<keyword evidence="2 4" id="KW-0807">Transducer</keyword>
<dbReference type="InterPro" id="IPR004089">
    <property type="entry name" value="MCPsignal_dom"/>
</dbReference>
<dbReference type="EMBL" id="CP044222">
    <property type="protein sequence ID" value="QEW06376.1"/>
    <property type="molecule type" value="Genomic_DNA"/>
</dbReference>
<sequence length="744" mass="80706">MQWIKLDKFNVKSSNILSLSTKCGIFTTSIKNVKGSIMKSWSLRLKLILGAVLGLTLTLAAVILTGWLAMQKNGQEAVKQASTSFESLVVSNLHDAALSVATEVSVFINRSYDAPNTLGSMISSTASGSDADAPPFKRSTIKQMVRDTLVANPSISSAYAHFEPDGYDWQDAFNIGPHLEHSSDTGVLELYWIRDADELVFYPTPDSSFKYDESLNDFGIRESEWYLCARDQKRPCIMEPYLYEIEEGHVELLTSLVYPVVVDQEFRGVVGVDINLPVIQQQVNDYQQSLFNGQSDIHLISSKGLVIASSAFPDQAGKRLSEANAELQSTLSSMQGALSEAGDTTLVRAPVKFEAFDQEWSVVVSIPTAVAYAATRELEANLVGGYQHTALTMLTLGGILLLLAVILLSLWLRFTTQPMVTMRALVEDLSGAEGDLTRKLDVNSHAELIGIANGFNAFTAKLGLMILDLNGSARALRQQSESLVQASQQTAEATRSQQEEMQSVASAMTEMSATANEVADLANRTAQQAEDSNDALSEAKEAFRHTVDEVRSVASEINAASERVASVAASSQNIYGMIDVIQGIAEQTNLLALNAAIEAARAGDQGRGFAVVADEVRNLAKRTQDSTEQIHTLIETLQKEVAASVRDMESSTLRVSKTVTEASQAYDQMESAAKNIALITNNVTQVATAAEEQDKVSEEINRNITVVEDASVRLAGLAGDVREVSETMSQITDALEAQLGKFKV</sequence>
<accession>A0A5J6LDD0</accession>
<dbReference type="CDD" id="cd12913">
    <property type="entry name" value="PDC1_MCP_like"/>
    <property type="match status" value="1"/>
</dbReference>
<protein>
    <submittedName>
        <fullName evidence="8">Methyl-accepting chemotaxis protein</fullName>
    </submittedName>
</protein>
<dbReference type="Pfam" id="PF22673">
    <property type="entry name" value="MCP-like_PDC_1"/>
    <property type="match status" value="1"/>
</dbReference>